<evidence type="ECO:0000256" key="5">
    <source>
        <dbReference type="ARBA" id="ARBA00038035"/>
    </source>
</evidence>
<evidence type="ECO:0000256" key="6">
    <source>
        <dbReference type="ARBA" id="ARBA00038999"/>
    </source>
</evidence>
<feature type="region of interest" description="Disordered" evidence="11">
    <location>
        <begin position="1"/>
        <end position="169"/>
    </location>
</feature>
<dbReference type="GO" id="GO:0004708">
    <property type="term" value="F:MAP kinase kinase activity"/>
    <property type="evidence" value="ECO:0007669"/>
    <property type="project" value="UniProtKB-EC"/>
</dbReference>
<protein>
    <recommendedName>
        <fullName evidence="6">mitogen-activated protein kinase kinase</fullName>
        <ecNumber evidence="6">2.7.12.2</ecNumber>
    </recommendedName>
</protein>
<sequence length="642" mass="72920">MNFCGKKKKKEIEESRDNRIMASSGDDDDNDIDIVNDNKDDDDDDDKEESGSSLNTDQSLHNSKPGTSEDEDGEVPSSSLPGQTPRIAMNRTTESIPESVDSTSKPSKRKQKHRQRQKQRHKQKQENQKQEQEQEQGQGQGQEQKPKKKNNDESGAVEHNKSDFPIDLVRTDTKSTYDDEFGDQELEAFTKQLSVKSILQLQTTESMHQMELDEGGGIMYEGEIVDVDNDDNNNNNNSNRNNSINNNSINNNSINNDSINNNSINSNNEDYKAQGRKQDNQRDKRAFPTKGNKKRSVRFKRDERTAMAQVKTHANKVKDLRKDLESDHGNEQDVHDEDDPVFPMEEFAIMPDERLGRGATGVVVKAFHLLSCQVVAIKVLIQKNKKRREIGERNIYAYSYTYIIRIVEQITTVQTARSAHKTIQIQTDQEICVLENMKDSKYIIDMIGYGKDRDTNEMKIALEYMDGGSLKDYISNNSNVPCPESIVKYASYSILQALKELHQHRYVHNDIKPGNILYSLNGDIKLSDFGTVIKLDIADSLLTINCGTAKYLAPEKDNNNRVCYNTKADVWSFGLTIYELCTGAFIHPDTLPSSLCSNPPKLNPQMFTKDCCEFVRLCLTQVEHINNFLSVFKIRKKGTVSA</sequence>
<accession>X6MTV5</accession>
<keyword evidence="3" id="KW-0418">Kinase</keyword>
<dbReference type="OrthoDB" id="10252354at2759"/>
<dbReference type="PROSITE" id="PS00108">
    <property type="entry name" value="PROTEIN_KINASE_ST"/>
    <property type="match status" value="1"/>
</dbReference>
<feature type="binding site" evidence="10">
    <location>
        <position position="378"/>
    </location>
    <ligand>
        <name>ATP</name>
        <dbReference type="ChEBI" id="CHEBI:30616"/>
    </ligand>
</feature>
<organism evidence="13 14">
    <name type="scientific">Reticulomyxa filosa</name>
    <dbReference type="NCBI Taxonomy" id="46433"/>
    <lineage>
        <taxon>Eukaryota</taxon>
        <taxon>Sar</taxon>
        <taxon>Rhizaria</taxon>
        <taxon>Retaria</taxon>
        <taxon>Foraminifera</taxon>
        <taxon>Monothalamids</taxon>
        <taxon>Reticulomyxidae</taxon>
        <taxon>Reticulomyxa</taxon>
    </lineage>
</organism>
<keyword evidence="14" id="KW-1185">Reference proteome</keyword>
<dbReference type="PROSITE" id="PS00107">
    <property type="entry name" value="PROTEIN_KINASE_ATP"/>
    <property type="match status" value="1"/>
</dbReference>
<evidence type="ECO:0000256" key="4">
    <source>
        <dbReference type="ARBA" id="ARBA00022840"/>
    </source>
</evidence>
<dbReference type="InterPro" id="IPR000719">
    <property type="entry name" value="Prot_kinase_dom"/>
</dbReference>
<dbReference type="InterPro" id="IPR017441">
    <property type="entry name" value="Protein_kinase_ATP_BS"/>
</dbReference>
<feature type="compositionally biased region" description="Basic and acidic residues" evidence="11">
    <location>
        <begin position="319"/>
        <end position="333"/>
    </location>
</feature>
<evidence type="ECO:0000256" key="1">
    <source>
        <dbReference type="ARBA" id="ARBA00022679"/>
    </source>
</evidence>
<evidence type="ECO:0000313" key="13">
    <source>
        <dbReference type="EMBL" id="ETO16555.1"/>
    </source>
</evidence>
<name>X6MTV5_RETFI</name>
<evidence type="ECO:0000256" key="3">
    <source>
        <dbReference type="ARBA" id="ARBA00022777"/>
    </source>
</evidence>
<comment type="catalytic activity">
    <reaction evidence="9">
        <text>L-tyrosyl-[protein] + ATP = O-phospho-L-tyrosyl-[protein] + ADP + H(+)</text>
        <dbReference type="Rhea" id="RHEA:10596"/>
        <dbReference type="Rhea" id="RHEA-COMP:10136"/>
        <dbReference type="Rhea" id="RHEA-COMP:20101"/>
        <dbReference type="ChEBI" id="CHEBI:15378"/>
        <dbReference type="ChEBI" id="CHEBI:30616"/>
        <dbReference type="ChEBI" id="CHEBI:46858"/>
        <dbReference type="ChEBI" id="CHEBI:61978"/>
        <dbReference type="ChEBI" id="CHEBI:456216"/>
        <dbReference type="EC" id="2.7.12.2"/>
    </reaction>
</comment>
<keyword evidence="4 10" id="KW-0067">ATP-binding</keyword>
<dbReference type="SMART" id="SM00220">
    <property type="entry name" value="S_TKc"/>
    <property type="match status" value="1"/>
</dbReference>
<comment type="catalytic activity">
    <reaction evidence="8">
        <text>L-threonyl-[protein] + ATP = O-phospho-L-threonyl-[protein] + ADP + H(+)</text>
        <dbReference type="Rhea" id="RHEA:46608"/>
        <dbReference type="Rhea" id="RHEA-COMP:11060"/>
        <dbReference type="Rhea" id="RHEA-COMP:11605"/>
        <dbReference type="ChEBI" id="CHEBI:15378"/>
        <dbReference type="ChEBI" id="CHEBI:30013"/>
        <dbReference type="ChEBI" id="CHEBI:30616"/>
        <dbReference type="ChEBI" id="CHEBI:61977"/>
        <dbReference type="ChEBI" id="CHEBI:456216"/>
        <dbReference type="EC" id="2.7.12.2"/>
    </reaction>
</comment>
<dbReference type="Proteomes" id="UP000023152">
    <property type="component" value="Unassembled WGS sequence"/>
</dbReference>
<feature type="compositionally biased region" description="Low complexity" evidence="11">
    <location>
        <begin position="232"/>
        <end position="268"/>
    </location>
</feature>
<evidence type="ECO:0000256" key="7">
    <source>
        <dbReference type="ARBA" id="ARBA00049014"/>
    </source>
</evidence>
<comment type="catalytic activity">
    <reaction evidence="7">
        <text>L-seryl-[protein] + ATP = O-phospho-L-seryl-[protein] + ADP + H(+)</text>
        <dbReference type="Rhea" id="RHEA:17989"/>
        <dbReference type="Rhea" id="RHEA-COMP:9863"/>
        <dbReference type="Rhea" id="RHEA-COMP:11604"/>
        <dbReference type="ChEBI" id="CHEBI:15378"/>
        <dbReference type="ChEBI" id="CHEBI:29999"/>
        <dbReference type="ChEBI" id="CHEBI:30616"/>
        <dbReference type="ChEBI" id="CHEBI:83421"/>
        <dbReference type="ChEBI" id="CHEBI:456216"/>
        <dbReference type="EC" id="2.7.12.2"/>
    </reaction>
</comment>
<feature type="domain" description="Protein kinase" evidence="12">
    <location>
        <begin position="349"/>
        <end position="642"/>
    </location>
</feature>
<dbReference type="InterPro" id="IPR008271">
    <property type="entry name" value="Ser/Thr_kinase_AS"/>
</dbReference>
<reference evidence="13 14" key="1">
    <citation type="journal article" date="2013" name="Curr. Biol.">
        <title>The Genome of the Foraminiferan Reticulomyxa filosa.</title>
        <authorList>
            <person name="Glockner G."/>
            <person name="Hulsmann N."/>
            <person name="Schleicher M."/>
            <person name="Noegel A.A."/>
            <person name="Eichinger L."/>
            <person name="Gallinger C."/>
            <person name="Pawlowski J."/>
            <person name="Sierra R."/>
            <person name="Euteneuer U."/>
            <person name="Pillet L."/>
            <person name="Moustafa A."/>
            <person name="Platzer M."/>
            <person name="Groth M."/>
            <person name="Szafranski K."/>
            <person name="Schliwa M."/>
        </authorList>
    </citation>
    <scope>NUCLEOTIDE SEQUENCE [LARGE SCALE GENOMIC DNA]</scope>
</reference>
<feature type="region of interest" description="Disordered" evidence="11">
    <location>
        <begin position="226"/>
        <end position="312"/>
    </location>
</feature>
<keyword evidence="2 10" id="KW-0547">Nucleotide-binding</keyword>
<dbReference type="Pfam" id="PF00069">
    <property type="entry name" value="Pkinase"/>
    <property type="match status" value="1"/>
</dbReference>
<dbReference type="PROSITE" id="PS50011">
    <property type="entry name" value="PROTEIN_KINASE_DOM"/>
    <property type="match status" value="1"/>
</dbReference>
<feature type="compositionally biased region" description="Polar residues" evidence="11">
    <location>
        <begin position="51"/>
        <end position="66"/>
    </location>
</feature>
<keyword evidence="1" id="KW-0808">Transferase</keyword>
<evidence type="ECO:0000256" key="10">
    <source>
        <dbReference type="PROSITE-ProRule" id="PRU10141"/>
    </source>
</evidence>
<evidence type="ECO:0000256" key="9">
    <source>
        <dbReference type="ARBA" id="ARBA00051693"/>
    </source>
</evidence>
<evidence type="ECO:0000256" key="8">
    <source>
        <dbReference type="ARBA" id="ARBA00049299"/>
    </source>
</evidence>
<feature type="compositionally biased region" description="Basic residues" evidence="11">
    <location>
        <begin position="106"/>
        <end position="123"/>
    </location>
</feature>
<gene>
    <name evidence="13" type="ORF">RFI_20786</name>
</gene>
<feature type="compositionally biased region" description="Acidic residues" evidence="11">
    <location>
        <begin position="25"/>
        <end position="48"/>
    </location>
</feature>
<dbReference type="EMBL" id="ASPP01018112">
    <property type="protein sequence ID" value="ETO16555.1"/>
    <property type="molecule type" value="Genomic_DNA"/>
</dbReference>
<proteinExistence type="inferred from homology"/>
<dbReference type="AlphaFoldDB" id="X6MTV5"/>
<dbReference type="Gene3D" id="1.10.510.10">
    <property type="entry name" value="Transferase(Phosphotransferase) domain 1"/>
    <property type="match status" value="1"/>
</dbReference>
<dbReference type="Gene3D" id="3.30.200.20">
    <property type="entry name" value="Phosphorylase Kinase, domain 1"/>
    <property type="match status" value="1"/>
</dbReference>
<feature type="region of interest" description="Disordered" evidence="11">
    <location>
        <begin position="319"/>
        <end position="338"/>
    </location>
</feature>
<evidence type="ECO:0000313" key="14">
    <source>
        <dbReference type="Proteomes" id="UP000023152"/>
    </source>
</evidence>
<dbReference type="EC" id="2.7.12.2" evidence="6"/>
<dbReference type="GO" id="GO:0005524">
    <property type="term" value="F:ATP binding"/>
    <property type="evidence" value="ECO:0007669"/>
    <property type="project" value="UniProtKB-UniRule"/>
</dbReference>
<evidence type="ECO:0000256" key="11">
    <source>
        <dbReference type="SAM" id="MobiDB-lite"/>
    </source>
</evidence>
<comment type="similarity">
    <text evidence="5">Belongs to the protein kinase superfamily. STE Ser/Thr protein kinase family. MAP kinase kinase subfamily.</text>
</comment>
<dbReference type="PANTHER" id="PTHR48013">
    <property type="entry name" value="DUAL SPECIFICITY MITOGEN-ACTIVATED PROTEIN KINASE KINASE 5-RELATED"/>
    <property type="match status" value="1"/>
</dbReference>
<dbReference type="InterPro" id="IPR011009">
    <property type="entry name" value="Kinase-like_dom_sf"/>
</dbReference>
<feature type="compositionally biased region" description="Basic and acidic residues" evidence="11">
    <location>
        <begin position="269"/>
        <end position="286"/>
    </location>
</feature>
<evidence type="ECO:0000259" key="12">
    <source>
        <dbReference type="PROSITE" id="PS50011"/>
    </source>
</evidence>
<evidence type="ECO:0000256" key="2">
    <source>
        <dbReference type="ARBA" id="ARBA00022741"/>
    </source>
</evidence>
<dbReference type="SUPFAM" id="SSF56112">
    <property type="entry name" value="Protein kinase-like (PK-like)"/>
    <property type="match status" value="1"/>
</dbReference>
<comment type="caution">
    <text evidence="13">The sequence shown here is derived from an EMBL/GenBank/DDBJ whole genome shotgun (WGS) entry which is preliminary data.</text>
</comment>
<feature type="compositionally biased region" description="Basic and acidic residues" evidence="11">
    <location>
        <begin position="10"/>
        <end position="19"/>
    </location>
</feature>
<feature type="compositionally biased region" description="Polar residues" evidence="11">
    <location>
        <begin position="90"/>
        <end position="103"/>
    </location>
</feature>
<dbReference type="PANTHER" id="PTHR48013:SF9">
    <property type="entry name" value="DUAL SPECIFICITY MITOGEN-ACTIVATED PROTEIN KINASE KINASE 5"/>
    <property type="match status" value="1"/>
</dbReference>
<feature type="compositionally biased region" description="Basic and acidic residues" evidence="11">
    <location>
        <begin position="149"/>
        <end position="169"/>
    </location>
</feature>